<feature type="transmembrane region" description="Helical" evidence="2">
    <location>
        <begin position="53"/>
        <end position="73"/>
    </location>
</feature>
<dbReference type="Pfam" id="PF19877">
    <property type="entry name" value="DUF6350"/>
    <property type="match status" value="1"/>
</dbReference>
<feature type="transmembrane region" description="Helical" evidence="2">
    <location>
        <begin position="349"/>
        <end position="369"/>
    </location>
</feature>
<feature type="transmembrane region" description="Helical" evidence="2">
    <location>
        <begin position="152"/>
        <end position="173"/>
    </location>
</feature>
<feature type="transmembrane region" description="Helical" evidence="2">
    <location>
        <begin position="277"/>
        <end position="299"/>
    </location>
</feature>
<accession>A0A7X0HF38</accession>
<evidence type="ECO:0000256" key="2">
    <source>
        <dbReference type="SAM" id="Phobius"/>
    </source>
</evidence>
<proteinExistence type="predicted"/>
<keyword evidence="2" id="KW-0472">Membrane</keyword>
<feature type="transmembrane region" description="Helical" evidence="2">
    <location>
        <begin position="235"/>
        <end position="256"/>
    </location>
</feature>
<protein>
    <recommendedName>
        <fullName evidence="5">Integral membrane protein</fullName>
    </recommendedName>
</protein>
<name>A0A7X0HF38_9ACTN</name>
<sequence length="696" mass="69345">MNPNPVAQPHHQHERHNEREQGNGGPRSAAPGSSAVFGPVVSSASVVCLLRGALAAGLGLGTFAVVVMVLWISSPYPDAGAGAALRIAAGLWLLAHGADLVRAETLSGVAAPVGLTPLLLAALPLWLAHRAARDALEEDEDEDDRRNVPSGWTAFGGVTVGYLLVGCAAVFYAAGGPLPAEPLGAAVYVPLVVATAAGAGVWTAYGRPRGPLPGWVPEGVRRAFVRARLAAAARAAAAGTTALVGGGALVVGASLTMHAELAQQSFQQLAGEWSGRFAVLLLALTLVPNAAVWAASYGIGPGFGLGTGATVSPLGTTGDVALPDFPLLAALPAQVPATPLNWAASAAPLAAGLAVAWFTVRVAAPAYAVREEAWSRSRTAGTAALAGAGCGAATAVLAAASGGPLGAERLAEFGPVWWATGLGAAVWTAGVGTLGALGLRAWRLRGPWRGWRVFRVFSGGGTQAASGAPGTGEDAGDTVTSGGAAGYVPPVASWVSLGRGAPGVPLLPEPPVAPVAPDVLAIPDPPGVPDALAIPDPTVVPDGPAVPDPTVVPDGPAVPDPTVVPDGPVPEAPAISEVLVLPDAPAIPATPAIPPTPDTARPPVTLETSAAAVPPMPLTPPPGPPPPVPPVPKEPFAAPAVPGPAEAPGATGDGSPYAGEADNWHDSEAREARWAALRDASGGLVPELPEERERGE</sequence>
<feature type="transmembrane region" description="Helical" evidence="2">
    <location>
        <begin position="109"/>
        <end position="132"/>
    </location>
</feature>
<dbReference type="AlphaFoldDB" id="A0A7X0HF38"/>
<feature type="transmembrane region" description="Helical" evidence="2">
    <location>
        <begin position="185"/>
        <end position="205"/>
    </location>
</feature>
<feature type="region of interest" description="Disordered" evidence="1">
    <location>
        <begin position="612"/>
        <end position="696"/>
    </location>
</feature>
<evidence type="ECO:0000256" key="1">
    <source>
        <dbReference type="SAM" id="MobiDB-lite"/>
    </source>
</evidence>
<reference evidence="3 4" key="1">
    <citation type="submission" date="2020-08" db="EMBL/GenBank/DDBJ databases">
        <title>Genomic Encyclopedia of Type Strains, Phase IV (KMG-IV): sequencing the most valuable type-strain genomes for metagenomic binning, comparative biology and taxonomic classification.</title>
        <authorList>
            <person name="Goeker M."/>
        </authorList>
    </citation>
    <scope>NUCLEOTIDE SEQUENCE [LARGE SCALE GENOMIC DNA]</scope>
    <source>
        <strain evidence="3 4">DSM 40141</strain>
    </source>
</reference>
<feature type="transmembrane region" description="Helical" evidence="2">
    <location>
        <begin position="416"/>
        <end position="439"/>
    </location>
</feature>
<evidence type="ECO:0000313" key="4">
    <source>
        <dbReference type="Proteomes" id="UP000540423"/>
    </source>
</evidence>
<dbReference type="InterPro" id="IPR045931">
    <property type="entry name" value="DUF6350"/>
</dbReference>
<feature type="region of interest" description="Disordered" evidence="1">
    <location>
        <begin position="1"/>
        <end position="31"/>
    </location>
</feature>
<comment type="caution">
    <text evidence="3">The sequence shown here is derived from an EMBL/GenBank/DDBJ whole genome shotgun (WGS) entry which is preliminary data.</text>
</comment>
<evidence type="ECO:0008006" key="5">
    <source>
        <dbReference type="Google" id="ProtNLM"/>
    </source>
</evidence>
<dbReference type="Proteomes" id="UP000540423">
    <property type="component" value="Unassembled WGS sequence"/>
</dbReference>
<dbReference type="RefSeq" id="WP_185028163.1">
    <property type="nucleotide sequence ID" value="NZ_BNBN01000004.1"/>
</dbReference>
<feature type="transmembrane region" description="Helical" evidence="2">
    <location>
        <begin position="381"/>
        <end position="404"/>
    </location>
</feature>
<gene>
    <name evidence="3" type="ORF">HNQ79_001459</name>
</gene>
<feature type="compositionally biased region" description="Pro residues" evidence="1">
    <location>
        <begin position="614"/>
        <end position="633"/>
    </location>
</feature>
<organism evidence="3 4">
    <name type="scientific">Streptomyces candidus</name>
    <dbReference type="NCBI Taxonomy" id="67283"/>
    <lineage>
        <taxon>Bacteria</taxon>
        <taxon>Bacillati</taxon>
        <taxon>Actinomycetota</taxon>
        <taxon>Actinomycetes</taxon>
        <taxon>Kitasatosporales</taxon>
        <taxon>Streptomycetaceae</taxon>
        <taxon>Streptomyces</taxon>
    </lineage>
</organism>
<keyword evidence="4" id="KW-1185">Reference proteome</keyword>
<dbReference type="EMBL" id="JACHEM010000003">
    <property type="protein sequence ID" value="MBB6435008.1"/>
    <property type="molecule type" value="Genomic_DNA"/>
</dbReference>
<feature type="compositionally biased region" description="Low complexity" evidence="1">
    <location>
        <begin position="634"/>
        <end position="654"/>
    </location>
</feature>
<keyword evidence="2" id="KW-0812">Transmembrane</keyword>
<feature type="transmembrane region" description="Helical" evidence="2">
    <location>
        <begin position="79"/>
        <end position="97"/>
    </location>
</feature>
<evidence type="ECO:0000313" key="3">
    <source>
        <dbReference type="EMBL" id="MBB6435008.1"/>
    </source>
</evidence>
<keyword evidence="2" id="KW-1133">Transmembrane helix</keyword>
<feature type="compositionally biased region" description="Basic and acidic residues" evidence="1">
    <location>
        <begin position="662"/>
        <end position="673"/>
    </location>
</feature>